<dbReference type="GO" id="GO:0005524">
    <property type="term" value="F:ATP binding"/>
    <property type="evidence" value="ECO:0007669"/>
    <property type="project" value="UniProtKB-KW"/>
</dbReference>
<reference evidence="8 9" key="1">
    <citation type="journal article" date="2023" name="Int. J. Syst. Evol. Microbiol.">
        <title>Streptococcus sciuri sp. nov., Staphylococcus marylandisciuri sp. nov. and Staphylococcus americanisciuri sp. nov., isolated from faeces of eastern grey squirrel (Sciurus carolinensis).</title>
        <authorList>
            <person name="Volokhov D.V."/>
            <person name="Zagorodnyaya T.A."/>
            <person name="Furtak V.A."/>
            <person name="Nattanmai G."/>
            <person name="Randall L."/>
            <person name="Jose S."/>
            <person name="Gao Y."/>
            <person name="Eisenberg T."/>
            <person name="Delmonte P."/>
            <person name="Blom J."/>
            <person name="Mitchell K.K."/>
        </authorList>
    </citation>
    <scope>NUCLEOTIDE SEQUENCE [LARGE SCALE GENOMIC DNA]</scope>
    <source>
        <strain evidence="8 9">SQ9-PEA</strain>
    </source>
</reference>
<gene>
    <name evidence="8" type="ORF">NXS10_04580</name>
</gene>
<evidence type="ECO:0000256" key="5">
    <source>
        <dbReference type="ARBA" id="ARBA00022840"/>
    </source>
</evidence>
<dbReference type="PROSITE" id="PS50893">
    <property type="entry name" value="ABC_TRANSPORTER_2"/>
    <property type="match status" value="1"/>
</dbReference>
<dbReference type="InterPro" id="IPR030679">
    <property type="entry name" value="ABC_ATPase_HisP-typ"/>
</dbReference>
<dbReference type="RefSeq" id="WP_259138157.1">
    <property type="nucleotide sequence ID" value="NZ_JANUXX010000004.1"/>
</dbReference>
<accession>A0ABT2F7P3</accession>
<dbReference type="SUPFAM" id="SSF52540">
    <property type="entry name" value="P-loop containing nucleoside triphosphate hydrolases"/>
    <property type="match status" value="1"/>
</dbReference>
<evidence type="ECO:0000313" key="9">
    <source>
        <dbReference type="Proteomes" id="UP001206548"/>
    </source>
</evidence>
<dbReference type="CDD" id="cd03262">
    <property type="entry name" value="ABC_HisP_GlnQ"/>
    <property type="match status" value="1"/>
</dbReference>
<comment type="subcellular location">
    <subcellularLocation>
        <location evidence="1">Cell membrane</location>
        <topology evidence="1">Peripheral membrane protein</topology>
    </subcellularLocation>
</comment>
<keyword evidence="4" id="KW-0547">Nucleotide-binding</keyword>
<evidence type="ECO:0000256" key="4">
    <source>
        <dbReference type="ARBA" id="ARBA00022741"/>
    </source>
</evidence>
<dbReference type="InterPro" id="IPR003439">
    <property type="entry name" value="ABC_transporter-like_ATP-bd"/>
</dbReference>
<dbReference type="SMART" id="SM00382">
    <property type="entry name" value="AAA"/>
    <property type="match status" value="1"/>
</dbReference>
<keyword evidence="6" id="KW-0472">Membrane</keyword>
<comment type="caution">
    <text evidence="8">The sequence shown here is derived from an EMBL/GenBank/DDBJ whole genome shotgun (WGS) entry which is preliminary data.</text>
</comment>
<dbReference type="InterPro" id="IPR050086">
    <property type="entry name" value="MetN_ABC_transporter-like"/>
</dbReference>
<protein>
    <submittedName>
        <fullName evidence="8">Amino acid ABC transporter ATP-binding protein</fullName>
    </submittedName>
</protein>
<sequence length="252" mass="27949">MLSVKNVKKSFGDKTVLEDISLTVNQGDVIVILGPSGSGKTTFLRTLNHLEKADSGKLLLDGKFYNLAKVSRKEVLEIRQKTAFVFQNYNLFANKTAIENILEGLVIARKIPKKEALSIAENALKKVGLLDKKDYYPSQLSGGQQQRIGIARAIAVKPDVILFDEPTSALDPELIGDVLGVMKELAQEGITMVVVTHEMNFARDVATHIVFMEGGHIIEEGSPQEFFSRPKQGRTKRFLTRVIPEFNIDPVI</sequence>
<name>A0ABT2F7P3_9STRE</name>
<dbReference type="Pfam" id="PF00005">
    <property type="entry name" value="ABC_tran"/>
    <property type="match status" value="1"/>
</dbReference>
<dbReference type="PANTHER" id="PTHR43166">
    <property type="entry name" value="AMINO ACID IMPORT ATP-BINDING PROTEIN"/>
    <property type="match status" value="1"/>
</dbReference>
<evidence type="ECO:0000256" key="2">
    <source>
        <dbReference type="ARBA" id="ARBA00022448"/>
    </source>
</evidence>
<dbReference type="InterPro" id="IPR017871">
    <property type="entry name" value="ABC_transporter-like_CS"/>
</dbReference>
<evidence type="ECO:0000313" key="8">
    <source>
        <dbReference type="EMBL" id="MCS4488233.1"/>
    </source>
</evidence>
<evidence type="ECO:0000256" key="3">
    <source>
        <dbReference type="ARBA" id="ARBA00022475"/>
    </source>
</evidence>
<dbReference type="Proteomes" id="UP001206548">
    <property type="component" value="Unassembled WGS sequence"/>
</dbReference>
<dbReference type="PROSITE" id="PS00211">
    <property type="entry name" value="ABC_TRANSPORTER_1"/>
    <property type="match status" value="1"/>
</dbReference>
<dbReference type="PANTHER" id="PTHR43166:SF35">
    <property type="entry name" value="L-CYSTINE IMPORT ATP-BINDING PROTEIN TCYN"/>
    <property type="match status" value="1"/>
</dbReference>
<evidence type="ECO:0000256" key="1">
    <source>
        <dbReference type="ARBA" id="ARBA00004202"/>
    </source>
</evidence>
<dbReference type="InterPro" id="IPR027417">
    <property type="entry name" value="P-loop_NTPase"/>
</dbReference>
<keyword evidence="5 8" id="KW-0067">ATP-binding</keyword>
<dbReference type="PIRSF" id="PIRSF039085">
    <property type="entry name" value="ABC_ATPase_HisP"/>
    <property type="match status" value="1"/>
</dbReference>
<organism evidence="8 9">
    <name type="scientific">Streptococcus sciuri</name>
    <dbReference type="NCBI Taxonomy" id="2973939"/>
    <lineage>
        <taxon>Bacteria</taxon>
        <taxon>Bacillati</taxon>
        <taxon>Bacillota</taxon>
        <taxon>Bacilli</taxon>
        <taxon>Lactobacillales</taxon>
        <taxon>Streptococcaceae</taxon>
        <taxon>Streptococcus</taxon>
    </lineage>
</organism>
<dbReference type="InterPro" id="IPR003593">
    <property type="entry name" value="AAA+_ATPase"/>
</dbReference>
<feature type="domain" description="ABC transporter" evidence="7">
    <location>
        <begin position="2"/>
        <end position="239"/>
    </location>
</feature>
<evidence type="ECO:0000259" key="7">
    <source>
        <dbReference type="PROSITE" id="PS50893"/>
    </source>
</evidence>
<keyword evidence="2" id="KW-0813">Transport</keyword>
<dbReference type="EMBL" id="JANUXX010000004">
    <property type="protein sequence ID" value="MCS4488233.1"/>
    <property type="molecule type" value="Genomic_DNA"/>
</dbReference>
<keyword evidence="9" id="KW-1185">Reference proteome</keyword>
<keyword evidence="3" id="KW-1003">Cell membrane</keyword>
<evidence type="ECO:0000256" key="6">
    <source>
        <dbReference type="ARBA" id="ARBA00023136"/>
    </source>
</evidence>
<dbReference type="Gene3D" id="3.40.50.300">
    <property type="entry name" value="P-loop containing nucleotide triphosphate hydrolases"/>
    <property type="match status" value="1"/>
</dbReference>
<proteinExistence type="predicted"/>